<organism evidence="12 13">
    <name type="scientific">Apodemus speciosus</name>
    <name type="common">Large Japanese field mouse</name>
    <dbReference type="NCBI Taxonomy" id="105296"/>
    <lineage>
        <taxon>Eukaryota</taxon>
        <taxon>Metazoa</taxon>
        <taxon>Chordata</taxon>
        <taxon>Craniata</taxon>
        <taxon>Vertebrata</taxon>
        <taxon>Euteleostomi</taxon>
        <taxon>Mammalia</taxon>
        <taxon>Eutheria</taxon>
        <taxon>Euarchontoglires</taxon>
        <taxon>Glires</taxon>
        <taxon>Rodentia</taxon>
        <taxon>Myomorpha</taxon>
        <taxon>Muroidea</taxon>
        <taxon>Muridae</taxon>
        <taxon>Murinae</taxon>
        <taxon>Apodemus</taxon>
    </lineage>
</organism>
<evidence type="ECO:0000256" key="6">
    <source>
        <dbReference type="ARBA" id="ARBA00023136"/>
    </source>
</evidence>
<keyword evidence="5" id="KW-1133">Transmembrane helix</keyword>
<comment type="similarity">
    <text evidence="10">Belongs to the immunoglobulin superfamily. TIM family.</text>
</comment>
<dbReference type="PANTHER" id="PTHR47009">
    <property type="entry name" value="HEPATITIS A VIRUS CELLULAR RECEPTOR 1 HOMOLOG"/>
    <property type="match status" value="1"/>
</dbReference>
<evidence type="ECO:0000256" key="2">
    <source>
        <dbReference type="ARBA" id="ARBA00022475"/>
    </source>
</evidence>
<dbReference type="InterPro" id="IPR036179">
    <property type="entry name" value="Ig-like_dom_sf"/>
</dbReference>
<evidence type="ECO:0000313" key="13">
    <source>
        <dbReference type="Proteomes" id="UP001623349"/>
    </source>
</evidence>
<evidence type="ECO:0000256" key="7">
    <source>
        <dbReference type="ARBA" id="ARBA00023157"/>
    </source>
</evidence>
<evidence type="ECO:0000259" key="11">
    <source>
        <dbReference type="PROSITE" id="PS50835"/>
    </source>
</evidence>
<dbReference type="InterPro" id="IPR003599">
    <property type="entry name" value="Ig_sub"/>
</dbReference>
<evidence type="ECO:0000256" key="3">
    <source>
        <dbReference type="ARBA" id="ARBA00022692"/>
    </source>
</evidence>
<dbReference type="InterPro" id="IPR007110">
    <property type="entry name" value="Ig-like_dom"/>
</dbReference>
<feature type="domain" description="Ig-like" evidence="11">
    <location>
        <begin position="8"/>
        <end position="113"/>
    </location>
</feature>
<keyword evidence="7" id="KW-1015">Disulfide bond</keyword>
<keyword evidence="13" id="KW-1185">Reference proteome</keyword>
<dbReference type="InterPro" id="IPR052331">
    <property type="entry name" value="TIM_domain-containing_protein"/>
</dbReference>
<accession>A0ABQ0F9R9</accession>
<dbReference type="InterPro" id="IPR013783">
    <property type="entry name" value="Ig-like_fold"/>
</dbReference>
<keyword evidence="4" id="KW-0732">Signal</keyword>
<protein>
    <recommendedName>
        <fullName evidence="11">Ig-like domain-containing protein</fullName>
    </recommendedName>
</protein>
<dbReference type="EMBL" id="BAAFST010000011">
    <property type="protein sequence ID" value="GAB1295972.1"/>
    <property type="molecule type" value="Genomic_DNA"/>
</dbReference>
<keyword evidence="6" id="KW-0472">Membrane</keyword>
<evidence type="ECO:0000256" key="5">
    <source>
        <dbReference type="ARBA" id="ARBA00022989"/>
    </source>
</evidence>
<dbReference type="PANTHER" id="PTHR47009:SF11">
    <property type="entry name" value="CDNA SEQUENCE BC053393"/>
    <property type="match status" value="1"/>
</dbReference>
<keyword evidence="2" id="KW-1003">Cell membrane</keyword>
<name>A0ABQ0F9R9_APOSI</name>
<dbReference type="Proteomes" id="UP001623349">
    <property type="component" value="Unassembled WGS sequence"/>
</dbReference>
<dbReference type="PROSITE" id="PS50835">
    <property type="entry name" value="IG_LIKE"/>
    <property type="match status" value="1"/>
</dbReference>
<keyword evidence="9" id="KW-0393">Immunoglobulin domain</keyword>
<keyword evidence="3" id="KW-0812">Transmembrane</keyword>
<comment type="caution">
    <text evidence="12">The sequence shown here is derived from an EMBL/GenBank/DDBJ whole genome shotgun (WGS) entry which is preliminary data.</text>
</comment>
<comment type="subcellular location">
    <subcellularLocation>
        <location evidence="1">Cell membrane</location>
        <topology evidence="1">Single-pass type I membrane protein</topology>
    </subcellularLocation>
</comment>
<evidence type="ECO:0000313" key="12">
    <source>
        <dbReference type="EMBL" id="GAB1295972.1"/>
    </source>
</evidence>
<dbReference type="Pfam" id="PF07686">
    <property type="entry name" value="V-set"/>
    <property type="match status" value="1"/>
</dbReference>
<sequence>MVASGSFPEVYGLGGDPVTLPCSYPESRVLSFVCWGRGECAADTCGQTLVWTDGNRINYRTSSRYQINPQVRQGNASLTIEDAYESDSGLYCCRVEMKGWDGVRTLTTSLQVQPAW</sequence>
<evidence type="ECO:0000256" key="1">
    <source>
        <dbReference type="ARBA" id="ARBA00004251"/>
    </source>
</evidence>
<dbReference type="SMART" id="SM00409">
    <property type="entry name" value="IG"/>
    <property type="match status" value="1"/>
</dbReference>
<keyword evidence="8" id="KW-0325">Glycoprotein</keyword>
<evidence type="ECO:0000256" key="10">
    <source>
        <dbReference type="ARBA" id="ARBA00038203"/>
    </source>
</evidence>
<dbReference type="InterPro" id="IPR013106">
    <property type="entry name" value="Ig_V-set"/>
</dbReference>
<evidence type="ECO:0000256" key="4">
    <source>
        <dbReference type="ARBA" id="ARBA00022729"/>
    </source>
</evidence>
<dbReference type="Gene3D" id="2.60.40.10">
    <property type="entry name" value="Immunoglobulins"/>
    <property type="match status" value="1"/>
</dbReference>
<reference evidence="12 13" key="1">
    <citation type="submission" date="2024-08" db="EMBL/GenBank/DDBJ databases">
        <title>The draft genome of Apodemus speciosus.</title>
        <authorList>
            <person name="Nabeshima K."/>
            <person name="Suzuki S."/>
            <person name="Onuma M."/>
        </authorList>
    </citation>
    <scope>NUCLEOTIDE SEQUENCE [LARGE SCALE GENOMIC DNA]</scope>
    <source>
        <strain evidence="12">IB14-021</strain>
    </source>
</reference>
<gene>
    <name evidence="12" type="ORF">APTSU1_001120700</name>
</gene>
<proteinExistence type="inferred from homology"/>
<evidence type="ECO:0000256" key="9">
    <source>
        <dbReference type="ARBA" id="ARBA00023319"/>
    </source>
</evidence>
<dbReference type="SUPFAM" id="SSF48726">
    <property type="entry name" value="Immunoglobulin"/>
    <property type="match status" value="1"/>
</dbReference>
<evidence type="ECO:0000256" key="8">
    <source>
        <dbReference type="ARBA" id="ARBA00023180"/>
    </source>
</evidence>